<sequence>MADGKFYFIFVFVMLVGLVSAIVAAVFAYILLESSLSWPTEKWEYKNLAIVCDAKECANVALRIFEKGGTIIDAAIAALLCMGVTAPHLSGVGGGFLALIYNQTTGTVQGVDALGVSPAATKPDDFKNWTLTKIGLKAPIIPGAVAGYKLLHENFGKLPWADLFAEAIKLADKGFTVGHHLAEALQRNQKALYYDVKGRTTFTNPATGELVAAETVLRLPLVGDVLRRIAHDPYTLYTGALGQEMAADFHRDGGYITWTDLQKYRAHFVDALRAEIGDNKVVYTAAFPGSGAIVGAILERFKIT</sequence>
<dbReference type="GO" id="GO:0005886">
    <property type="term" value="C:plasma membrane"/>
    <property type="evidence" value="ECO:0007669"/>
    <property type="project" value="TreeGrafter"/>
</dbReference>
<keyword evidence="1" id="KW-1133">Transmembrane helix</keyword>
<dbReference type="InterPro" id="IPR029055">
    <property type="entry name" value="Ntn_hydrolases_N"/>
</dbReference>
<dbReference type="Pfam" id="PF01019">
    <property type="entry name" value="G_glu_transpept"/>
    <property type="match status" value="1"/>
</dbReference>
<proteinExistence type="predicted"/>
<gene>
    <name evidence="2" type="ORF">HPB52_006692</name>
</gene>
<evidence type="ECO:0000313" key="3">
    <source>
        <dbReference type="Proteomes" id="UP000821837"/>
    </source>
</evidence>
<keyword evidence="1" id="KW-0472">Membrane</keyword>
<reference evidence="2" key="2">
    <citation type="submission" date="2021-09" db="EMBL/GenBank/DDBJ databases">
        <authorList>
            <person name="Jia N."/>
            <person name="Wang J."/>
            <person name="Shi W."/>
            <person name="Du L."/>
            <person name="Sun Y."/>
            <person name="Zhan W."/>
            <person name="Jiang J."/>
            <person name="Wang Q."/>
            <person name="Zhang B."/>
            <person name="Ji P."/>
            <person name="Sakyi L.B."/>
            <person name="Cui X."/>
            <person name="Yuan T."/>
            <person name="Jiang B."/>
            <person name="Yang W."/>
            <person name="Lam T.T.-Y."/>
            <person name="Chang Q."/>
            <person name="Ding S."/>
            <person name="Wang X."/>
            <person name="Zhu J."/>
            <person name="Ruan X."/>
            <person name="Zhao L."/>
            <person name="Wei J."/>
            <person name="Que T."/>
            <person name="Du C."/>
            <person name="Cheng J."/>
            <person name="Dai P."/>
            <person name="Han X."/>
            <person name="Huang E."/>
            <person name="Gao Y."/>
            <person name="Liu J."/>
            <person name="Shao H."/>
            <person name="Ye R."/>
            <person name="Li L."/>
            <person name="Wei W."/>
            <person name="Wang X."/>
            <person name="Wang C."/>
            <person name="Huo Q."/>
            <person name="Li W."/>
            <person name="Guo W."/>
            <person name="Chen H."/>
            <person name="Chen S."/>
            <person name="Zhou L."/>
            <person name="Zhou L."/>
            <person name="Ni X."/>
            <person name="Tian J."/>
            <person name="Zhou Y."/>
            <person name="Sheng Y."/>
            <person name="Liu T."/>
            <person name="Pan Y."/>
            <person name="Xia L."/>
            <person name="Li J."/>
            <person name="Zhao F."/>
            <person name="Cao W."/>
        </authorList>
    </citation>
    <scope>NUCLEOTIDE SEQUENCE</scope>
    <source>
        <strain evidence="2">Rsan-2018</strain>
        <tissue evidence="2">Larvae</tissue>
    </source>
</reference>
<evidence type="ECO:0000256" key="1">
    <source>
        <dbReference type="SAM" id="Phobius"/>
    </source>
</evidence>
<dbReference type="GO" id="GO:0036374">
    <property type="term" value="F:glutathione hydrolase activity"/>
    <property type="evidence" value="ECO:0007669"/>
    <property type="project" value="InterPro"/>
</dbReference>
<evidence type="ECO:0008006" key="4">
    <source>
        <dbReference type="Google" id="ProtNLM"/>
    </source>
</evidence>
<comment type="caution">
    <text evidence="2">The sequence shown here is derived from an EMBL/GenBank/DDBJ whole genome shotgun (WGS) entry which is preliminary data.</text>
</comment>
<evidence type="ECO:0000313" key="2">
    <source>
        <dbReference type="EMBL" id="KAH7956182.1"/>
    </source>
</evidence>
<reference evidence="2" key="1">
    <citation type="journal article" date="2020" name="Cell">
        <title>Large-Scale Comparative Analyses of Tick Genomes Elucidate Their Genetic Diversity and Vector Capacities.</title>
        <authorList>
            <consortium name="Tick Genome and Microbiome Consortium (TIGMIC)"/>
            <person name="Jia N."/>
            <person name="Wang J."/>
            <person name="Shi W."/>
            <person name="Du L."/>
            <person name="Sun Y."/>
            <person name="Zhan W."/>
            <person name="Jiang J.F."/>
            <person name="Wang Q."/>
            <person name="Zhang B."/>
            <person name="Ji P."/>
            <person name="Bell-Sakyi L."/>
            <person name="Cui X.M."/>
            <person name="Yuan T.T."/>
            <person name="Jiang B.G."/>
            <person name="Yang W.F."/>
            <person name="Lam T.T."/>
            <person name="Chang Q.C."/>
            <person name="Ding S.J."/>
            <person name="Wang X.J."/>
            <person name="Zhu J.G."/>
            <person name="Ruan X.D."/>
            <person name="Zhao L."/>
            <person name="Wei J.T."/>
            <person name="Ye R.Z."/>
            <person name="Que T.C."/>
            <person name="Du C.H."/>
            <person name="Zhou Y.H."/>
            <person name="Cheng J.X."/>
            <person name="Dai P.F."/>
            <person name="Guo W.B."/>
            <person name="Han X.H."/>
            <person name="Huang E.J."/>
            <person name="Li L.F."/>
            <person name="Wei W."/>
            <person name="Gao Y.C."/>
            <person name="Liu J.Z."/>
            <person name="Shao H.Z."/>
            <person name="Wang X."/>
            <person name="Wang C.C."/>
            <person name="Yang T.C."/>
            <person name="Huo Q.B."/>
            <person name="Li W."/>
            <person name="Chen H.Y."/>
            <person name="Chen S.E."/>
            <person name="Zhou L.G."/>
            <person name="Ni X.B."/>
            <person name="Tian J.H."/>
            <person name="Sheng Y."/>
            <person name="Liu T."/>
            <person name="Pan Y.S."/>
            <person name="Xia L.Y."/>
            <person name="Li J."/>
            <person name="Zhao F."/>
            <person name="Cao W.C."/>
        </authorList>
    </citation>
    <scope>NUCLEOTIDE SEQUENCE</scope>
    <source>
        <strain evidence="2">Rsan-2018</strain>
    </source>
</reference>
<protein>
    <recommendedName>
        <fullName evidence="4">Gamma-glutamyltransferase</fullName>
    </recommendedName>
</protein>
<dbReference type="GO" id="GO:0006751">
    <property type="term" value="P:glutathione catabolic process"/>
    <property type="evidence" value="ECO:0007669"/>
    <property type="project" value="InterPro"/>
</dbReference>
<dbReference type="EMBL" id="JABSTV010001250">
    <property type="protein sequence ID" value="KAH7956182.1"/>
    <property type="molecule type" value="Genomic_DNA"/>
</dbReference>
<dbReference type="AlphaFoldDB" id="A0A9D4SW40"/>
<organism evidence="2 3">
    <name type="scientific">Rhipicephalus sanguineus</name>
    <name type="common">Brown dog tick</name>
    <name type="synonym">Ixodes sanguineus</name>
    <dbReference type="NCBI Taxonomy" id="34632"/>
    <lineage>
        <taxon>Eukaryota</taxon>
        <taxon>Metazoa</taxon>
        <taxon>Ecdysozoa</taxon>
        <taxon>Arthropoda</taxon>
        <taxon>Chelicerata</taxon>
        <taxon>Arachnida</taxon>
        <taxon>Acari</taxon>
        <taxon>Parasitiformes</taxon>
        <taxon>Ixodida</taxon>
        <taxon>Ixodoidea</taxon>
        <taxon>Ixodidae</taxon>
        <taxon>Rhipicephalinae</taxon>
        <taxon>Rhipicephalus</taxon>
        <taxon>Rhipicephalus</taxon>
    </lineage>
</organism>
<keyword evidence="3" id="KW-1185">Reference proteome</keyword>
<dbReference type="PANTHER" id="PTHR11686:SF9">
    <property type="entry name" value="RE13973P"/>
    <property type="match status" value="1"/>
</dbReference>
<dbReference type="SUPFAM" id="SSF56235">
    <property type="entry name" value="N-terminal nucleophile aminohydrolases (Ntn hydrolases)"/>
    <property type="match status" value="1"/>
</dbReference>
<accession>A0A9D4SW40</accession>
<dbReference type="Proteomes" id="UP000821837">
    <property type="component" value="Unassembled WGS sequence"/>
</dbReference>
<keyword evidence="1" id="KW-0812">Transmembrane</keyword>
<dbReference type="PANTHER" id="PTHR11686">
    <property type="entry name" value="GAMMA GLUTAMYL TRANSPEPTIDASE"/>
    <property type="match status" value="1"/>
</dbReference>
<feature type="transmembrane region" description="Helical" evidence="1">
    <location>
        <begin position="6"/>
        <end position="32"/>
    </location>
</feature>
<dbReference type="PRINTS" id="PR01210">
    <property type="entry name" value="GGTRANSPTASE"/>
</dbReference>
<dbReference type="VEuPathDB" id="VectorBase:RSAN_029369"/>
<dbReference type="InterPro" id="IPR000101">
    <property type="entry name" value="GGT_peptidase"/>
</dbReference>
<name>A0A9D4SW40_RHISA</name>